<protein>
    <submittedName>
        <fullName evidence="2">Uncharacterized protein</fullName>
    </submittedName>
</protein>
<feature type="region of interest" description="Disordered" evidence="1">
    <location>
        <begin position="72"/>
        <end position="94"/>
    </location>
</feature>
<organism evidence="2 3">
    <name type="scientific">Cyphellophora europaea (strain CBS 101466)</name>
    <name type="common">Phialophora europaea</name>
    <dbReference type="NCBI Taxonomy" id="1220924"/>
    <lineage>
        <taxon>Eukaryota</taxon>
        <taxon>Fungi</taxon>
        <taxon>Dikarya</taxon>
        <taxon>Ascomycota</taxon>
        <taxon>Pezizomycotina</taxon>
        <taxon>Eurotiomycetes</taxon>
        <taxon>Chaetothyriomycetidae</taxon>
        <taxon>Chaetothyriales</taxon>
        <taxon>Cyphellophoraceae</taxon>
        <taxon>Cyphellophora</taxon>
    </lineage>
</organism>
<accession>W2RZW2</accession>
<keyword evidence="3" id="KW-1185">Reference proteome</keyword>
<dbReference type="RefSeq" id="XP_008715748.1">
    <property type="nucleotide sequence ID" value="XM_008717526.1"/>
</dbReference>
<evidence type="ECO:0000313" key="3">
    <source>
        <dbReference type="Proteomes" id="UP000030752"/>
    </source>
</evidence>
<feature type="compositionally biased region" description="Low complexity" evidence="1">
    <location>
        <begin position="77"/>
        <end position="87"/>
    </location>
</feature>
<reference evidence="2 3" key="1">
    <citation type="submission" date="2013-03" db="EMBL/GenBank/DDBJ databases">
        <title>The Genome Sequence of Phialophora europaea CBS 101466.</title>
        <authorList>
            <consortium name="The Broad Institute Genomics Platform"/>
            <person name="Cuomo C."/>
            <person name="de Hoog S."/>
            <person name="Gorbushina A."/>
            <person name="Walker B."/>
            <person name="Young S.K."/>
            <person name="Zeng Q."/>
            <person name="Gargeya S."/>
            <person name="Fitzgerald M."/>
            <person name="Haas B."/>
            <person name="Abouelleil A."/>
            <person name="Allen A.W."/>
            <person name="Alvarado L."/>
            <person name="Arachchi H.M."/>
            <person name="Berlin A.M."/>
            <person name="Chapman S.B."/>
            <person name="Gainer-Dewar J."/>
            <person name="Goldberg J."/>
            <person name="Griggs A."/>
            <person name="Gujja S."/>
            <person name="Hansen M."/>
            <person name="Howarth C."/>
            <person name="Imamovic A."/>
            <person name="Ireland A."/>
            <person name="Larimer J."/>
            <person name="McCowan C."/>
            <person name="Murphy C."/>
            <person name="Pearson M."/>
            <person name="Poon T.W."/>
            <person name="Priest M."/>
            <person name="Roberts A."/>
            <person name="Saif S."/>
            <person name="Shea T."/>
            <person name="Sisk P."/>
            <person name="Sykes S."/>
            <person name="Wortman J."/>
            <person name="Nusbaum C."/>
            <person name="Birren B."/>
        </authorList>
    </citation>
    <scope>NUCLEOTIDE SEQUENCE [LARGE SCALE GENOMIC DNA]</scope>
    <source>
        <strain evidence="2 3">CBS 101466</strain>
    </source>
</reference>
<dbReference type="EMBL" id="KB822719">
    <property type="protein sequence ID" value="ETN41239.1"/>
    <property type="molecule type" value="Genomic_DNA"/>
</dbReference>
<dbReference type="HOGENOM" id="CLU_571094_0_0_1"/>
<evidence type="ECO:0000313" key="2">
    <source>
        <dbReference type="EMBL" id="ETN41239.1"/>
    </source>
</evidence>
<dbReference type="InParanoid" id="W2RZW2"/>
<gene>
    <name evidence="2" type="ORF">HMPREF1541_03174</name>
</gene>
<evidence type="ECO:0000256" key="1">
    <source>
        <dbReference type="SAM" id="MobiDB-lite"/>
    </source>
</evidence>
<name>W2RZW2_CYPE1</name>
<sequence length="478" mass="52853">MHHLYTDTTGSLTYRERDASRLSLLDLPSPIRERIYAYYFTYRDGLYLHLVYSGHFPRPRARHYSFRRANADPELVSPSSSPSAESNASDDDDEWPFPAEAPFKALTHFFSTVQRTPLQPEECSVCLSPTSTNFANDEWLAATTAVTDGGSPPLSPSSLDVVPLRVSTRQRLRTLHASLPPGLRAEAALLRVCRAVEAEARGAVWRCNVVHLVTDADACTEIVFDDMDEARDGVYHLHLGLVSAAVLEGIRVLSLPAEVVRALPARDDDPAVRMGWRTGGVLVQRRVWGAVQHQMIGLRKLEVGVVEVAEVASFLAWLGCHEGVVTGDVRVVLEGGALGRDDQSQRGGMVPASVGHCVPERRRSRSSADMVGMAMPGEVEEINIKVVLSKCLREEFENVRWGRCRAVEIGRRSGAACYHGREARWDAVEYELMNINAVDEDMQGRVHAQLRGMNLRNGDGVGAQTLGDRVYGKMRLLT</sequence>
<dbReference type="AlphaFoldDB" id="W2RZW2"/>
<proteinExistence type="predicted"/>
<dbReference type="Proteomes" id="UP000030752">
    <property type="component" value="Unassembled WGS sequence"/>
</dbReference>
<dbReference type="GeneID" id="19970513"/>
<dbReference type="VEuPathDB" id="FungiDB:HMPREF1541_03174"/>